<keyword evidence="9" id="KW-1185">Reference proteome</keyword>
<comment type="cofactor">
    <cofactor evidence="4">
        <name>Zn(2+)</name>
        <dbReference type="ChEBI" id="CHEBI:29105"/>
    </cofactor>
    <text evidence="4">Binds 1 zinc ion per subunit.</text>
</comment>
<dbReference type="InterPro" id="IPR031329">
    <property type="entry name" value="NEUT/ALK_ceramidase_N"/>
</dbReference>
<reference evidence="9" key="1">
    <citation type="submission" date="2017-03" db="EMBL/GenBank/DDBJ databases">
        <title>Phytopthora megakarya and P. palmivora, two closely related causual agents of cacao black pod achieved similar genome size and gene model numbers by different mechanisms.</title>
        <authorList>
            <person name="Ali S."/>
            <person name="Shao J."/>
            <person name="Larry D.J."/>
            <person name="Kronmiller B."/>
            <person name="Shen D."/>
            <person name="Strem M.D."/>
            <person name="Melnick R.L."/>
            <person name="Guiltinan M.J."/>
            <person name="Tyler B.M."/>
            <person name="Meinhardt L.W."/>
            <person name="Bailey B.A."/>
        </authorList>
    </citation>
    <scope>NUCLEOTIDE SEQUENCE [LARGE SCALE GENOMIC DNA]</scope>
    <source>
        <strain evidence="9">zdho120</strain>
    </source>
</reference>
<proteinExistence type="inferred from homology"/>
<comment type="catalytic activity">
    <reaction evidence="5">
        <text>an N-acylsphing-4-enine + H2O = sphing-4-enine + a fatty acid</text>
        <dbReference type="Rhea" id="RHEA:20856"/>
        <dbReference type="ChEBI" id="CHEBI:15377"/>
        <dbReference type="ChEBI" id="CHEBI:28868"/>
        <dbReference type="ChEBI" id="CHEBI:52639"/>
        <dbReference type="ChEBI" id="CHEBI:57756"/>
        <dbReference type="EC" id="3.5.1.23"/>
    </reaction>
</comment>
<evidence type="ECO:0000313" key="8">
    <source>
        <dbReference type="EMBL" id="OWZ19725.1"/>
    </source>
</evidence>
<evidence type="ECO:0000256" key="2">
    <source>
        <dbReference type="ARBA" id="ARBA00022801"/>
    </source>
</evidence>
<dbReference type="PANTHER" id="PTHR12670">
    <property type="entry name" value="CERAMIDASE"/>
    <property type="match status" value="1"/>
</dbReference>
<dbReference type="GO" id="GO:0046514">
    <property type="term" value="P:ceramide catabolic process"/>
    <property type="evidence" value="ECO:0007669"/>
    <property type="project" value="InterPro"/>
</dbReference>
<dbReference type="InterPro" id="IPR038445">
    <property type="entry name" value="NCDase_C_sf"/>
</dbReference>
<dbReference type="Proteomes" id="UP000198211">
    <property type="component" value="Unassembled WGS sequence"/>
</dbReference>
<dbReference type="GO" id="GO:0005576">
    <property type="term" value="C:extracellular region"/>
    <property type="evidence" value="ECO:0007669"/>
    <property type="project" value="TreeGrafter"/>
</dbReference>
<feature type="domain" description="Neutral/alkaline non-lysosomal ceramidase N-terminal" evidence="6">
    <location>
        <begin position="1"/>
        <end position="301"/>
    </location>
</feature>
<dbReference type="STRING" id="4795.A0A225WQ42"/>
<accession>A0A225WQ42</accession>
<dbReference type="GO" id="GO:0017040">
    <property type="term" value="F:N-acylsphingosine amidohydrolase activity"/>
    <property type="evidence" value="ECO:0007669"/>
    <property type="project" value="UniProtKB-UniRule"/>
</dbReference>
<dbReference type="GO" id="GO:0016020">
    <property type="term" value="C:membrane"/>
    <property type="evidence" value="ECO:0007669"/>
    <property type="project" value="GOC"/>
</dbReference>
<evidence type="ECO:0000256" key="5">
    <source>
        <dbReference type="RuleBase" id="RU366019"/>
    </source>
</evidence>
<sequence>MRALHFFNGAGKLRGVLAFYPVHPTSLTKKNHLISGDNKGYAEFLLEDELDNVTVAIGITNAGDVSPNRVHNSDGTFSGEGKTVIESAEIMGKRQYNTLSALIKGDSELIEGSIVANLSYVDFSKVTLKDVNPTVANPYADRTCPAVVGQNFGAGTEDGRGYSMFTEGNLKTNKFFRTVGTMIKKTPQWVQDCQTKNKVPLLAVGLMHPKPWVPTILPVQIVQIGQLGLAVTNFETTTMAGRRIRKSMKKVLAGAGVTEVELVSISNGYAGYMTTKEEYLTQHYEGASTLFGPNQLAAVQQELARVAASVVNSSLPLDVGPTPLQMNIKSLDTLNIRVVVDTPPLFRSFTYVRTQPSSSYSIGSTASAVFAGAHPRNGLTLVSSFCDVQKRNSKGTFTTVMTDAHWDLRYYWKRKLVSESKNTCEWNIRTGGRTSVAGTYRFVHRGYSRLLGKLKPYEATSNTFTVIA</sequence>
<organism evidence="8 9">
    <name type="scientific">Phytophthora megakarya</name>
    <dbReference type="NCBI Taxonomy" id="4795"/>
    <lineage>
        <taxon>Eukaryota</taxon>
        <taxon>Sar</taxon>
        <taxon>Stramenopiles</taxon>
        <taxon>Oomycota</taxon>
        <taxon>Peronosporomycetes</taxon>
        <taxon>Peronosporales</taxon>
        <taxon>Peronosporaceae</taxon>
        <taxon>Phytophthora</taxon>
    </lineage>
</organism>
<feature type="binding site" evidence="4">
    <location>
        <position position="23"/>
    </location>
    <ligand>
        <name>Zn(2+)</name>
        <dbReference type="ChEBI" id="CHEBI:29105"/>
    </ligand>
</feature>
<feature type="binding site" evidence="4">
    <location>
        <position position="235"/>
    </location>
    <ligand>
        <name>Zn(2+)</name>
        <dbReference type="ChEBI" id="CHEBI:29105"/>
    </ligand>
</feature>
<keyword evidence="4" id="KW-0862">Zinc</keyword>
<comment type="caution">
    <text evidence="8">The sequence shown here is derived from an EMBL/GenBank/DDBJ whole genome shotgun (WGS) entry which is preliminary data.</text>
</comment>
<feature type="domain" description="Neutral/alkaline non-lysosomal ceramidase C-terminal" evidence="7">
    <location>
        <begin position="306"/>
        <end position="466"/>
    </location>
</feature>
<dbReference type="GO" id="GO:0042759">
    <property type="term" value="P:long-chain fatty acid biosynthetic process"/>
    <property type="evidence" value="ECO:0007669"/>
    <property type="project" value="TreeGrafter"/>
</dbReference>
<gene>
    <name evidence="8" type="ORF">PHMEG_0005978</name>
</gene>
<keyword evidence="5" id="KW-0443">Lipid metabolism</keyword>
<evidence type="ECO:0000313" key="9">
    <source>
        <dbReference type="Proteomes" id="UP000198211"/>
    </source>
</evidence>
<evidence type="ECO:0000256" key="3">
    <source>
        <dbReference type="PIRSR" id="PIRSR606823-1"/>
    </source>
</evidence>
<protein>
    <recommendedName>
        <fullName evidence="5">Neutral ceramidase</fullName>
        <ecNumber evidence="5">3.5.1.23</ecNumber>
    </recommendedName>
</protein>
<evidence type="ECO:0000256" key="1">
    <source>
        <dbReference type="ARBA" id="ARBA00009835"/>
    </source>
</evidence>
<keyword evidence="4" id="KW-0479">Metal-binding</keyword>
<dbReference type="GO" id="GO:0046512">
    <property type="term" value="P:sphingosine biosynthetic process"/>
    <property type="evidence" value="ECO:0007669"/>
    <property type="project" value="TreeGrafter"/>
</dbReference>
<name>A0A225WQ42_9STRA</name>
<dbReference type="Pfam" id="PF17048">
    <property type="entry name" value="Ceramidse_alk_C"/>
    <property type="match status" value="1"/>
</dbReference>
<dbReference type="EC" id="3.5.1.23" evidence="5"/>
<dbReference type="InterPro" id="IPR031331">
    <property type="entry name" value="NEUT/ALK_ceramidase_C"/>
</dbReference>
<evidence type="ECO:0000259" key="6">
    <source>
        <dbReference type="Pfam" id="PF04734"/>
    </source>
</evidence>
<dbReference type="Gene3D" id="2.60.40.2300">
    <property type="entry name" value="Neutral/alkaline non-lysosomal ceramidase, C-terminal domain"/>
    <property type="match status" value="1"/>
</dbReference>
<dbReference type="GO" id="GO:0046872">
    <property type="term" value="F:metal ion binding"/>
    <property type="evidence" value="ECO:0007669"/>
    <property type="project" value="UniProtKB-KW"/>
</dbReference>
<dbReference type="PANTHER" id="PTHR12670:SF1">
    <property type="entry name" value="NEUTRAL CERAMIDASE"/>
    <property type="match status" value="1"/>
</dbReference>
<feature type="active site" description="Nucleophile" evidence="3">
    <location>
        <position position="66"/>
    </location>
</feature>
<dbReference type="InterPro" id="IPR006823">
    <property type="entry name" value="Ceramidase_alk"/>
</dbReference>
<dbReference type="Pfam" id="PF04734">
    <property type="entry name" value="Ceramidase_alk"/>
    <property type="match status" value="1"/>
</dbReference>
<comment type="similarity">
    <text evidence="1 5">Belongs to the neutral ceramidase family.</text>
</comment>
<feature type="binding site" evidence="4">
    <location>
        <position position="272"/>
    </location>
    <ligand>
        <name>Zn(2+)</name>
        <dbReference type="ChEBI" id="CHEBI:29105"/>
    </ligand>
</feature>
<keyword evidence="5" id="KW-0746">Sphingolipid metabolism</keyword>
<dbReference type="OrthoDB" id="191371at2759"/>
<dbReference type="AlphaFoldDB" id="A0A225WQ42"/>
<evidence type="ECO:0000256" key="4">
    <source>
        <dbReference type="PIRSR" id="PIRSR606823-2"/>
    </source>
</evidence>
<keyword evidence="2 5" id="KW-0378">Hydrolase</keyword>
<dbReference type="EMBL" id="NBNE01000408">
    <property type="protein sequence ID" value="OWZ19725.1"/>
    <property type="molecule type" value="Genomic_DNA"/>
</dbReference>
<evidence type="ECO:0000259" key="7">
    <source>
        <dbReference type="Pfam" id="PF17048"/>
    </source>
</evidence>